<dbReference type="CDD" id="cd19543">
    <property type="entry name" value="DCL_NRPS"/>
    <property type="match status" value="2"/>
</dbReference>
<dbReference type="PROSITE" id="PS00455">
    <property type="entry name" value="AMP_BINDING"/>
    <property type="match status" value="3"/>
</dbReference>
<dbReference type="GO" id="GO:0031177">
    <property type="term" value="F:phosphopantetheine binding"/>
    <property type="evidence" value="ECO:0007669"/>
    <property type="project" value="InterPro"/>
</dbReference>
<dbReference type="PROSITE" id="PS00012">
    <property type="entry name" value="PHOSPHOPANTETHEINE"/>
    <property type="match status" value="3"/>
</dbReference>
<dbReference type="FunFam" id="1.10.1200.10:FF:000005">
    <property type="entry name" value="Nonribosomal peptide synthetase 1"/>
    <property type="match status" value="2"/>
</dbReference>
<evidence type="ECO:0000259" key="8">
    <source>
        <dbReference type="PROSITE" id="PS50075"/>
    </source>
</evidence>
<dbReference type="Pfam" id="PF13193">
    <property type="entry name" value="AMP-binding_C"/>
    <property type="match status" value="3"/>
</dbReference>
<dbReference type="GO" id="GO:0043041">
    <property type="term" value="P:amino acid activation for nonribosomal peptide biosynthetic process"/>
    <property type="evidence" value="ECO:0007669"/>
    <property type="project" value="TreeGrafter"/>
</dbReference>
<feature type="domain" description="Carrier" evidence="8">
    <location>
        <begin position="1674"/>
        <end position="1748"/>
    </location>
</feature>
<dbReference type="SUPFAM" id="SSF47336">
    <property type="entry name" value="ACP-like"/>
    <property type="match status" value="4"/>
</dbReference>
<dbReference type="Gene3D" id="3.40.50.980">
    <property type="match status" value="6"/>
</dbReference>
<reference evidence="10" key="1">
    <citation type="submission" date="2017-10" db="EMBL/GenBank/DDBJ databases">
        <title>Completed PacBio SMRT sequence of Methylosinus trichosporium OB3b reveals presence of a third large plasmid.</title>
        <authorList>
            <person name="Charles T.C."/>
            <person name="Lynch M.D.J."/>
            <person name="Heil J.R."/>
            <person name="Cheng J."/>
        </authorList>
    </citation>
    <scope>NUCLEOTIDE SEQUENCE [LARGE SCALE GENOMIC DNA]</scope>
    <source>
        <strain evidence="10">OB3b</strain>
    </source>
</reference>
<dbReference type="InterPro" id="IPR036736">
    <property type="entry name" value="ACP-like_sf"/>
</dbReference>
<dbReference type="FunFam" id="3.30.300.30:FF:000010">
    <property type="entry name" value="Enterobactin synthetase component F"/>
    <property type="match status" value="2"/>
</dbReference>
<dbReference type="SUPFAM" id="SSF56801">
    <property type="entry name" value="Acetyl-CoA synthetase-like"/>
    <property type="match status" value="4"/>
</dbReference>
<dbReference type="NCBIfam" id="TIGR01720">
    <property type="entry name" value="NRPS-para261"/>
    <property type="match status" value="1"/>
</dbReference>
<feature type="domain" description="Carrier" evidence="8">
    <location>
        <begin position="2756"/>
        <end position="2830"/>
    </location>
</feature>
<dbReference type="Gene3D" id="1.10.1200.10">
    <property type="entry name" value="ACP-like"/>
    <property type="match status" value="4"/>
</dbReference>
<dbReference type="EMBL" id="CP023737">
    <property type="protein sequence ID" value="ATQ69503.1"/>
    <property type="molecule type" value="Genomic_DNA"/>
</dbReference>
<comment type="cofactor">
    <cofactor evidence="1">
        <name>pantetheine 4'-phosphate</name>
        <dbReference type="ChEBI" id="CHEBI:47942"/>
    </cofactor>
</comment>
<evidence type="ECO:0000313" key="9">
    <source>
        <dbReference type="EMBL" id="ATQ69503.1"/>
    </source>
</evidence>
<dbReference type="Gene3D" id="3.30.559.10">
    <property type="entry name" value="Chloramphenicol acetyltransferase-like domain"/>
    <property type="match status" value="4"/>
</dbReference>
<dbReference type="GO" id="GO:0071766">
    <property type="term" value="P:Actinobacterium-type cell wall biogenesis"/>
    <property type="evidence" value="ECO:0007669"/>
    <property type="project" value="UniProtKB-ARBA"/>
</dbReference>
<dbReference type="InterPro" id="IPR042099">
    <property type="entry name" value="ANL_N_sf"/>
</dbReference>
<feature type="domain" description="Carrier" evidence="8">
    <location>
        <begin position="619"/>
        <end position="696"/>
    </location>
</feature>
<dbReference type="InterPro" id="IPR009081">
    <property type="entry name" value="PP-bd_ACP"/>
</dbReference>
<dbReference type="CDD" id="cd05930">
    <property type="entry name" value="A_NRPS"/>
    <property type="match status" value="3"/>
</dbReference>
<evidence type="ECO:0000256" key="4">
    <source>
        <dbReference type="ARBA" id="ARBA00022553"/>
    </source>
</evidence>
<dbReference type="Pfam" id="PF00501">
    <property type="entry name" value="AMP-binding"/>
    <property type="match status" value="4"/>
</dbReference>
<evidence type="ECO:0000256" key="6">
    <source>
        <dbReference type="ARBA" id="ARBA00022832"/>
    </source>
</evidence>
<dbReference type="SUPFAM" id="SSF52777">
    <property type="entry name" value="CoA-dependent acyltransferases"/>
    <property type="match status" value="8"/>
</dbReference>
<dbReference type="GO" id="GO:0008610">
    <property type="term" value="P:lipid biosynthetic process"/>
    <property type="evidence" value="ECO:0007669"/>
    <property type="project" value="InterPro"/>
</dbReference>
<sequence>MTLSSTKFTSASVRPDSDNLVNLLRMRAADQSTKLAYLFLDDGEREGARTSFADLDLRARAIAARLASAGAKGARALLLYPPGLPYIEAFFGCLYAGVVAVPAYPPSGRHFDRLRSIVLDSQPSIILTTEAMRLRFETSEDIPTTAAGWIATDQIDVAASADWRPYAPTAGDLAFLQYTSGSTAEPRGVMISHGNLMSNQALIAESFGHGPDSDLVGWLPLYHDMGLIGNILQPMYVGATAYLMSPMAFLEKPARWLQAISRYGARTSGGPNFAYDLCVRKMKEEDKRDLDLSEWRVAFSGAEPVRAKTLDGFARAFADCGFRRDAFTACYGLAEATLVVTAPTGERPIPIIEIDRAALDAGRMLRAATGRSLSFVGCGHAWPGYEVAIVDPERSTRCGPAAVGEIWVAGPGVARGYWERPEDSARVFGARIAGEDRGPYLRTGDLGFFEDGELFIAGRLKDMIIVAGRNIHAQDVEAAIEQRVADLRPGAVAALSLTQADEERLVVIAEPDRAAAAASESAHADILTLIRRCVAEDLGVEPAHVVLARPGSIPKTSSGKLRRSECRRLLLADELTVIAQWSRARPEAEATLKRHEAAPRPSAFLRQAMSYVDAEQRAALLRRFLSTSAAEILDMSEREVSDAASFVDVGLSSLRAVELKHRIDAALDIDAPIELLLSNVSMATAADAMLRIVDGSTPPSLGAAPHERRDSALSFTQRSMWTIHRLEGAGEAYNLHLAIGFEAPIDVERLQRAIHCLVERHEQLRTVFRPCAGEDMAERVALNDAPLVLRVEKAAHWSDAELRDAMSKEARRSFDIENEPPLRVVLYRVTEDRHALLFVAHHIAVDQWSLVLLLDELDRCYRGEAQTAAEPRYGAFVAAEADYLASAAAERDWTYWREQLAGPLPVLDLPQDFRRAGRRDYRGGSTLLMIDDSATRRLKDLARREGVSLYSALLTVYFALLRRSCGQDDIIVGGAASGRLDHAAAATVGNCVNPIAIRSKIAPQDRFIDLLRRVNEQVKGAIVHQRFPFQLVVERLNPVRVDDQWPIYQTWFVLQQAQGGAPSAAAALSLGEELGAIDLLGVAAKPVALSNRVEMFDLKVMAAEHEGRLALSFQFSEQVLSRSSVAAMADRYARLLDALLRSPDCRIGDAHMLDEAERRTILVRSTGDELSAPRETLLHDLIGADARSDDIAVVAEDGSLTYGELRLRANQIARLLQRAGIGPETPVGVLLDPGLDYVASVLGVLVAGGAFVPLDPAYPSERLRYMLADSGARALISAQSLPRLDCVIPKILVDADELADVSNDAVVSSAHPDNLAYIVYTSGSTGGAKGVMATHRNAVASLLARFAFYPQTVDDFLLLSSLSFDSSFAGLFWTLARGGRLHLVAETTRRDPVALKEIIASRDITHFLCLPSFHRELLGELSRGERTMLKCCIVAGEACGADVVERHFHTLPEAALINEYGPTECSVWCAAEQLSTEDDLSSGVSIGRAIPGSRAYVLDENGELAPVGIAGELCVGGAGVARGYRGGAELTATKFTPDPFGFGERLYRTGDRARYRADGKLEFMGRSDQQVKIRGHRIEISEVEDVLSRLPGVREAAVVARADATGDKRLVAYVVGELEPRAVKEAFRSEAPHYMTPHFVVALQRLPRLDNGKVDRKALPAPDVDALLSERYVAPTTETEAAICAVFAETLGLARVGADDDFFDLGGDSIRAIQAASALRLRGYEAAPRDFFQYPTAASLAPRLRVAKDGTEPTRERRSTPFSLAQLGATDVERLKAVHGDAQDIYPLTPMQEGMLFHALSQQGTGLYLMQDRYEIKGALDIDAFLEAWRRVIDRHDILRTSFDWSSEGRPHQIVHRAAALPFEVTDLSGATEQEQTNAIDRALAAEREAGFDLAQAPLMRIRIFRLADDRHICVRSFHHIILDDWCTSLLILDVRRHYAAVRKGEATEFAPAPQFWRYIEWIAEQSERTAEQFWRAHLDGFVEPTPLVGAKPSTRDAVSFVEDIVVDLSNEMYERLRALVQQRRLTLNTFVQGALALTLGRAGGVDDVVFGVTASGRPIDLDGADATLGLFINSLPLRVRIDRRKPVIDWLREILADNLEMRQYEFVPQTNIQRWSAISRSDAPLFQHLLTFENAPLDPSVRGEKDVLDIDLLQLRVHTNYPLTFVAIPGETLGLRLTYDRERFDAETVQRIAEAFRRSLEQLIVNCDSRLCELALLSPAEVEELTVAWNATDRDHGEPLDLVARFEAQAATAPNRIAAACGDGSIRYGELNARANRLAHALIQCGVGPDVVVALLDDRGVDFLVAILAIFKAGGAYLPLDPAHPDGRIAQVLAESEVALLAAGAALRNRAHDIAATLGDDQPRLLDLATLEASESRTDNPPRRHAPDNLAFVIFTSGSTGKPKGAMVEHRGMFNNLVTKIPALALTENDVIAQTASQCFDISVWQFLTALTIGARVEIFPDAVSRDPQRLAADIARGVTILEAVPSMIRALLELADSDASIDGLRWLLPCGEAFAPELCRRFMERYPQVRLLNAYGPAECSDDVTYHPIIEPPIGDELSVPIGRPVDNTKIYLLDRWLDPAPIGVDAEICVAGVQVGRGYLGRADLTAASFAPDPFGPPGSRLYRTGDLGRYRADGVIEFLGRVDHQVKIRGHRIEPGEVEACLSAHVDVCAAAVVAREASRGVYRLVAYVVGRDREPEPEELRAYLRQSLPDYMIPSAFVNLGALPLTRNGKVDRKALPEPDIAAQLADKFVAPRNDAERALAKIWADVLRVDAVGVHDNFFELGGDSILSIQIVSRARRAGLTLMPKQIFDLPTVAQLAEAARAQSAIVEEGVVAGEAPLTPIQHWFFEQELDEPHHWNLAVLLELRDEMTPADFETATRRLVEHHDALRMRFTQRERGWSAFVAPSEEGDVFHVEDLSSVPAEAHEETIAARATQWQRRFDLAAGPLFRIVWFDLGASAKPRILLAAHHLVVDGVSLRILLEDMESACRQAKSGRAITLPAKTTSYRTWARRLSQTAIPPGDIDYWSALDEIEAQPLHVENPRGSRRRRHGAEARVALDAETTRALLQDAPAAYHTRINELLLASFARAVCAWTGSNVVTIDLEGHGREDVIAGVDVSRTVGWFTSIYPVRLQDVLESDPEQLIKSVKEQLRRIPTNGFYHGVRRYLRDEGGARGDILFNYLGRLDQALSPDSPFAPATGASGENLSLEGSFSHEWEIVGDVTDGCLRLCWRFSAERYSRSTIEALAAEWKRELEGLVRHCLDVETSSFTPSDFPLSTLGQADLDRLITDPANVEDIYPAAPMQQGLLLHTLLDPHSGIYLMQDVIELKADLDVDAFRHAWRQVVDSHSMLRTAFYWTTDERPHQIALKSVPMPCELFDWRDLEEEERGLQLQTMLHDELTSGLTLDRAPILRMRLIRTGPDRWTYIRSHHHIMLDAWCLPLLLADFLRYYEAALRGAPAPTRVATPYRAYIAWLQRQDLDAAQSYWREALAGFRTPTFLAAKRPRRSLAPGEVEVTDAQAELSKEDTTALHEACRRHRLTTSAFLQGAWALLMVHYLNRSEIVFGVTVAGRPGELDRVEDMAGLFINTLPCRVTVEPSARIADWLRRLLSQTAEMRQYEYAPLTDIQKWSEIERGEQLFDSFVVYENVPVNESLRRSELPLEVLSYSSRTHSNYPLNLSVMPNERLHLRLTYNQTLLDAESADRMVDHYRRLLEGMIRTPDSRVCELALLSPAEVEELTVAWNATDRDHGEPLDLVARFEAQAATAPNRIAVACGDVSIRYGELNMRANKLAHALSRCGVGPDVVVALLDDRGVDFLVAILAIFKAGGAYLPLDPAHPDGRIAQVLAESEVALLAAGAALRNRARDIAATLGDDQPRLLDLATLEASESRTDNPPRRQAPDNLAFVIFTSGSTGKPKGAMVEHRGMFNNLVTKIPALGLTENDVIAQTASQCFDISVWQFLTALTIGARVEIFPDAVSRDPQRLAAEIARGVTILEAVPSMIRALLELADSDASIDGLRWLLPCGEAFAPELCRRFMERYPQVRLLNAYGPAECSDDVTYHPIIEPPMGDELSVPIGRPVDNTKIYLLDRWLDPAPIGVDAEICVAGVQVGRGYLGRADLTAASFAPDPFGPPGSRLYRTGDLGRYRADGVIEFLGRVDHQVKIRGHRIEPGEVEACLSAHVDVCAAAVVAREASRGVYRLVAYVVGRDREPEPEELRAYLRQSLPDYMIPSAFVNLGALPLTRNGKVDRKALPEPDIAAQLADKFVAPRNDAERALAKIWADVLRVDAVGVRDNFFELGGHSLLMTQIASRIQMAFDIQIPLRSLFEARTVAEMAEVVNAGLSARAGREIASPANGDYEVIDL</sequence>
<dbReference type="NCBIfam" id="NF003417">
    <property type="entry name" value="PRK04813.1"/>
    <property type="match status" value="4"/>
</dbReference>
<dbReference type="GO" id="GO:0005737">
    <property type="term" value="C:cytoplasm"/>
    <property type="evidence" value="ECO:0007669"/>
    <property type="project" value="TreeGrafter"/>
</dbReference>
<dbReference type="GO" id="GO:0006631">
    <property type="term" value="P:fatty acid metabolic process"/>
    <property type="evidence" value="ECO:0007669"/>
    <property type="project" value="UniProtKB-KW"/>
</dbReference>
<dbReference type="InterPro" id="IPR006162">
    <property type="entry name" value="Ppantetheine_attach_site"/>
</dbReference>
<dbReference type="NCBIfam" id="TIGR01733">
    <property type="entry name" value="AA-adenyl-dom"/>
    <property type="match status" value="3"/>
</dbReference>
<dbReference type="Pfam" id="PF00550">
    <property type="entry name" value="PP-binding"/>
    <property type="match status" value="4"/>
</dbReference>
<dbReference type="Gene3D" id="3.30.300.30">
    <property type="match status" value="4"/>
</dbReference>
<dbReference type="CDD" id="cd19531">
    <property type="entry name" value="LCL_NRPS-like"/>
    <property type="match status" value="1"/>
</dbReference>
<evidence type="ECO:0000256" key="2">
    <source>
        <dbReference type="ARBA" id="ARBA00006432"/>
    </source>
</evidence>
<dbReference type="FunFam" id="3.40.50.980:FF:000001">
    <property type="entry name" value="Non-ribosomal peptide synthetase"/>
    <property type="match status" value="3"/>
</dbReference>
<dbReference type="PANTHER" id="PTHR45527">
    <property type="entry name" value="NONRIBOSOMAL PEPTIDE SYNTHETASE"/>
    <property type="match status" value="1"/>
</dbReference>
<dbReference type="GO" id="GO:0044550">
    <property type="term" value="P:secondary metabolite biosynthetic process"/>
    <property type="evidence" value="ECO:0007669"/>
    <property type="project" value="UniProtKB-ARBA"/>
</dbReference>
<dbReference type="STRING" id="595536.GCA_000178815_01646"/>
<name>A0A2D2D3C7_METT3</name>
<dbReference type="InterPro" id="IPR045851">
    <property type="entry name" value="AMP-bd_C_sf"/>
</dbReference>
<gene>
    <name evidence="9" type="ORF">CQW49_17665</name>
</gene>
<dbReference type="Proteomes" id="UP000230709">
    <property type="component" value="Chromosome"/>
</dbReference>
<dbReference type="SMART" id="SM00823">
    <property type="entry name" value="PKS_PP"/>
    <property type="match status" value="4"/>
</dbReference>
<dbReference type="GO" id="GO:0003824">
    <property type="term" value="F:catalytic activity"/>
    <property type="evidence" value="ECO:0007669"/>
    <property type="project" value="InterPro"/>
</dbReference>
<dbReference type="FunFam" id="3.40.50.12780:FF:000012">
    <property type="entry name" value="Non-ribosomal peptide synthetase"/>
    <property type="match status" value="2"/>
</dbReference>
<dbReference type="InterPro" id="IPR020806">
    <property type="entry name" value="PKS_PP-bd"/>
</dbReference>
<evidence type="ECO:0000256" key="3">
    <source>
        <dbReference type="ARBA" id="ARBA00022450"/>
    </source>
</evidence>
<keyword evidence="10" id="KW-1185">Reference proteome</keyword>
<accession>A0A2D2D3C7</accession>
<evidence type="ECO:0000256" key="7">
    <source>
        <dbReference type="ARBA" id="ARBA00023098"/>
    </source>
</evidence>
<dbReference type="InterPro" id="IPR023213">
    <property type="entry name" value="CAT-like_dom_sf"/>
</dbReference>
<dbReference type="Gene3D" id="3.30.559.30">
    <property type="entry name" value="Nonribosomal peptide synthetase, condensation domain"/>
    <property type="match status" value="4"/>
</dbReference>
<dbReference type="InterPro" id="IPR020845">
    <property type="entry name" value="AMP-binding_CS"/>
</dbReference>
<evidence type="ECO:0000256" key="1">
    <source>
        <dbReference type="ARBA" id="ARBA00001957"/>
    </source>
</evidence>
<dbReference type="Gene3D" id="2.30.38.10">
    <property type="entry name" value="Luciferase, Domain 3"/>
    <property type="match status" value="3"/>
</dbReference>
<keyword evidence="7" id="KW-0443">Lipid metabolism</keyword>
<dbReference type="PANTHER" id="PTHR45527:SF1">
    <property type="entry name" value="FATTY ACID SYNTHASE"/>
    <property type="match status" value="1"/>
</dbReference>
<keyword evidence="6" id="KW-0276">Fatty acid metabolism</keyword>
<evidence type="ECO:0000313" key="10">
    <source>
        <dbReference type="Proteomes" id="UP000230709"/>
    </source>
</evidence>
<keyword evidence="5" id="KW-0677">Repeat</keyword>
<proteinExistence type="inferred from homology"/>
<feature type="domain" description="Carrier" evidence="8">
    <location>
        <begin position="4274"/>
        <end position="4349"/>
    </location>
</feature>
<protein>
    <submittedName>
        <fullName evidence="9">Non-ribosomal peptide synthetase</fullName>
    </submittedName>
</protein>
<dbReference type="InterPro" id="IPR040097">
    <property type="entry name" value="FAAL/FAAC"/>
</dbReference>
<dbReference type="KEGG" id="mtw:CQW49_17665"/>
<dbReference type="InterPro" id="IPR025110">
    <property type="entry name" value="AMP-bd_C"/>
</dbReference>
<comment type="similarity">
    <text evidence="2">Belongs to the ATP-dependent AMP-binding enzyme family.</text>
</comment>
<dbReference type="CDD" id="cd05931">
    <property type="entry name" value="FAAL"/>
    <property type="match status" value="1"/>
</dbReference>
<dbReference type="CDD" id="cd19534">
    <property type="entry name" value="E_NRPS"/>
    <property type="match status" value="1"/>
</dbReference>
<keyword evidence="3" id="KW-0596">Phosphopantetheine</keyword>
<dbReference type="Gene3D" id="3.40.50.12780">
    <property type="entry name" value="N-terminal domain of ligase-like"/>
    <property type="match status" value="1"/>
</dbReference>
<dbReference type="InterPro" id="IPR010060">
    <property type="entry name" value="NRPS_synth"/>
</dbReference>
<dbReference type="InterPro" id="IPR001242">
    <property type="entry name" value="Condensation_dom"/>
</dbReference>
<dbReference type="Pfam" id="PF00668">
    <property type="entry name" value="Condensation"/>
    <property type="match status" value="4"/>
</dbReference>
<keyword evidence="4" id="KW-0597">Phosphoprotein</keyword>
<organism evidence="9 10">
    <name type="scientific">Methylosinus trichosporium (strain ATCC 35070 / NCIMB 11131 / UNIQEM 75 / OB3b)</name>
    <dbReference type="NCBI Taxonomy" id="595536"/>
    <lineage>
        <taxon>Bacteria</taxon>
        <taxon>Pseudomonadati</taxon>
        <taxon>Pseudomonadota</taxon>
        <taxon>Alphaproteobacteria</taxon>
        <taxon>Hyphomicrobiales</taxon>
        <taxon>Methylocystaceae</taxon>
        <taxon>Methylosinus</taxon>
    </lineage>
</organism>
<evidence type="ECO:0000256" key="5">
    <source>
        <dbReference type="ARBA" id="ARBA00022737"/>
    </source>
</evidence>
<dbReference type="FunFam" id="3.40.50.12780:FF:000013">
    <property type="entry name" value="Long-chain-fatty-acid--AMP ligase FadD32"/>
    <property type="match status" value="1"/>
</dbReference>
<dbReference type="InterPro" id="IPR010071">
    <property type="entry name" value="AA_adenyl_dom"/>
</dbReference>
<dbReference type="PROSITE" id="PS50075">
    <property type="entry name" value="CARRIER"/>
    <property type="match status" value="4"/>
</dbReference>
<dbReference type="InterPro" id="IPR000873">
    <property type="entry name" value="AMP-dep_synth/lig_dom"/>
</dbReference>